<comment type="caution">
    <text evidence="1">The sequence shown here is derived from an EMBL/GenBank/DDBJ whole genome shotgun (WGS) entry which is preliminary data.</text>
</comment>
<protein>
    <submittedName>
        <fullName evidence="1">Uncharacterized protein</fullName>
    </submittedName>
</protein>
<sequence length="62" mass="6926">MGAVNYGSIEFNPLETGTFGYPKIDKNNALNPLGKLYYGKNKSSMVTSFCTRPIEYILFLTP</sequence>
<gene>
    <name evidence="1" type="ORF">GCM10007422_26970</name>
</gene>
<organism evidence="1 2">
    <name type="scientific">Pedobacter zeae</name>
    <dbReference type="NCBI Taxonomy" id="1737356"/>
    <lineage>
        <taxon>Bacteria</taxon>
        <taxon>Pseudomonadati</taxon>
        <taxon>Bacteroidota</taxon>
        <taxon>Sphingobacteriia</taxon>
        <taxon>Sphingobacteriales</taxon>
        <taxon>Sphingobacteriaceae</taxon>
        <taxon>Pedobacter</taxon>
    </lineage>
</organism>
<reference evidence="2" key="1">
    <citation type="journal article" date="2019" name="Int. J. Syst. Evol. Microbiol.">
        <title>The Global Catalogue of Microorganisms (GCM) 10K type strain sequencing project: providing services to taxonomists for standard genome sequencing and annotation.</title>
        <authorList>
            <consortium name="The Broad Institute Genomics Platform"/>
            <consortium name="The Broad Institute Genome Sequencing Center for Infectious Disease"/>
            <person name="Wu L."/>
            <person name="Ma J."/>
        </authorList>
    </citation>
    <scope>NUCLEOTIDE SEQUENCE [LARGE SCALE GENOMIC DNA]</scope>
    <source>
        <strain evidence="2">CGMCC 1.15287</strain>
    </source>
</reference>
<name>A0ABQ1Y0U3_9SPHI</name>
<proteinExistence type="predicted"/>
<keyword evidence="2" id="KW-1185">Reference proteome</keyword>
<evidence type="ECO:0000313" key="2">
    <source>
        <dbReference type="Proteomes" id="UP000642938"/>
    </source>
</evidence>
<dbReference type="Proteomes" id="UP000642938">
    <property type="component" value="Unassembled WGS sequence"/>
</dbReference>
<dbReference type="EMBL" id="BMHZ01000003">
    <property type="protein sequence ID" value="GGH09061.1"/>
    <property type="molecule type" value="Genomic_DNA"/>
</dbReference>
<accession>A0ABQ1Y0U3</accession>
<evidence type="ECO:0000313" key="1">
    <source>
        <dbReference type="EMBL" id="GGH09061.1"/>
    </source>
</evidence>